<accession>A0A834XTE3</accession>
<dbReference type="GO" id="GO:0006396">
    <property type="term" value="P:RNA processing"/>
    <property type="evidence" value="ECO:0007669"/>
    <property type="project" value="TreeGrafter"/>
</dbReference>
<gene>
    <name evidence="3" type="ORF">HCN44_001448</name>
</gene>
<dbReference type="OrthoDB" id="185373at2759"/>
<evidence type="ECO:0000313" key="3">
    <source>
        <dbReference type="EMBL" id="KAF7992123.1"/>
    </source>
</evidence>
<evidence type="ECO:0008006" key="5">
    <source>
        <dbReference type="Google" id="ProtNLM"/>
    </source>
</evidence>
<dbReference type="GO" id="GO:0005739">
    <property type="term" value="C:mitochondrion"/>
    <property type="evidence" value="ECO:0007669"/>
    <property type="project" value="TreeGrafter"/>
</dbReference>
<keyword evidence="2" id="KW-0175">Coiled coil</keyword>
<protein>
    <recommendedName>
        <fullName evidence="5">Pentatricopeptide repeat-containing protein</fullName>
    </recommendedName>
</protein>
<proteinExistence type="predicted"/>
<keyword evidence="4" id="KW-1185">Reference proteome</keyword>
<dbReference type="AlphaFoldDB" id="A0A834XTE3"/>
<dbReference type="PROSITE" id="PS51375">
    <property type="entry name" value="PPR"/>
    <property type="match status" value="1"/>
</dbReference>
<dbReference type="InterPro" id="IPR011990">
    <property type="entry name" value="TPR-like_helical_dom_sf"/>
</dbReference>
<feature type="repeat" description="PPR" evidence="1">
    <location>
        <begin position="226"/>
        <end position="260"/>
    </location>
</feature>
<dbReference type="Gene3D" id="1.25.40.10">
    <property type="entry name" value="Tetratricopeptide repeat domain"/>
    <property type="match status" value="3"/>
</dbReference>
<dbReference type="PANTHER" id="PTHR47934">
    <property type="entry name" value="PENTATRICOPEPTIDE REPEAT-CONTAINING PROTEIN PET309, MITOCHONDRIAL"/>
    <property type="match status" value="1"/>
</dbReference>
<dbReference type="EMBL" id="JACMRX010000003">
    <property type="protein sequence ID" value="KAF7992123.1"/>
    <property type="molecule type" value="Genomic_DNA"/>
</dbReference>
<dbReference type="GO" id="GO:0007005">
    <property type="term" value="P:mitochondrion organization"/>
    <property type="evidence" value="ECO:0007669"/>
    <property type="project" value="TreeGrafter"/>
</dbReference>
<dbReference type="Proteomes" id="UP000639338">
    <property type="component" value="Unassembled WGS sequence"/>
</dbReference>
<organism evidence="3 4">
    <name type="scientific">Aphidius gifuensis</name>
    <name type="common">Parasitoid wasp</name>
    <dbReference type="NCBI Taxonomy" id="684658"/>
    <lineage>
        <taxon>Eukaryota</taxon>
        <taxon>Metazoa</taxon>
        <taxon>Ecdysozoa</taxon>
        <taxon>Arthropoda</taxon>
        <taxon>Hexapoda</taxon>
        <taxon>Insecta</taxon>
        <taxon>Pterygota</taxon>
        <taxon>Neoptera</taxon>
        <taxon>Endopterygota</taxon>
        <taxon>Hymenoptera</taxon>
        <taxon>Apocrita</taxon>
        <taxon>Ichneumonoidea</taxon>
        <taxon>Braconidae</taxon>
        <taxon>Aphidiinae</taxon>
        <taxon>Aphidius</taxon>
    </lineage>
</organism>
<dbReference type="NCBIfam" id="TIGR00756">
    <property type="entry name" value="PPR"/>
    <property type="match status" value="1"/>
</dbReference>
<dbReference type="Pfam" id="PF13041">
    <property type="entry name" value="PPR_2"/>
    <property type="match status" value="2"/>
</dbReference>
<reference evidence="3 4" key="1">
    <citation type="submission" date="2020-08" db="EMBL/GenBank/DDBJ databases">
        <title>Aphidius gifuensis genome sequencing and assembly.</title>
        <authorList>
            <person name="Du Z."/>
        </authorList>
    </citation>
    <scope>NUCLEOTIDE SEQUENCE [LARGE SCALE GENOMIC DNA]</scope>
    <source>
        <strain evidence="3">YNYX2018</strain>
        <tissue evidence="3">Adults</tissue>
    </source>
</reference>
<evidence type="ECO:0000256" key="1">
    <source>
        <dbReference type="PROSITE-ProRule" id="PRU00708"/>
    </source>
</evidence>
<feature type="coiled-coil region" evidence="2">
    <location>
        <begin position="563"/>
        <end position="609"/>
    </location>
</feature>
<evidence type="ECO:0000313" key="4">
    <source>
        <dbReference type="Proteomes" id="UP000639338"/>
    </source>
</evidence>
<dbReference type="PANTHER" id="PTHR47934:SF6">
    <property type="entry name" value="MITOCHONDRIAL GROUP I INTRON SPLICING FACTOR CCM1-RELATED"/>
    <property type="match status" value="1"/>
</dbReference>
<comment type="caution">
    <text evidence="3">The sequence shown here is derived from an EMBL/GenBank/DDBJ whole genome shotgun (WGS) entry which is preliminary data.</text>
</comment>
<dbReference type="InterPro" id="IPR002885">
    <property type="entry name" value="PPR_rpt"/>
</dbReference>
<sequence>MIDSNFKLNYNLFSASPGLTKGTIKTSTMLLARLSMLSTRLHAPIIHQNVKIINQFLYVKKPVQISNYTTGLEPKNPDVFGDLAGNKFEQIELDDDEQELEKFETNEHCVPKRLKPRPSQYAKMIEQHRNKGDMSSAMKVLDLVKENRDKPTYHMYNLLLKGWADQGDIRMCLKLLSIMKKKQLKKSGATYTSVLNACSNSNNREKALETLANIRLELIQNVAKLEEAHYNVMIKAYGKHNCLEEAFLLVDEMVDKKMKISEITFNSMMYAAISDGANGLRYVLRVWHLMQRWRIKPSISTYNLLLRAIRDTKLGDLKVNDLLLEHNERSRILWSDCLTPDLLANPPVVSSLVDGLIKKNYIMESAPAVGDTALSVIENGSNTNIELEAIHEKNKLILFGGFSGFIERMNKDNVTPDAKTLTLMLNCAPESLAIENNLIEIARFNKINLDIDFFNMLIKKRSFRRDYKNAKEVLNDIQRIGVHPDVITWGVLALGCQSHEDALALLEGMDATGHTLNTVIAGALIGNACSTNQYKYILDIMRIMKEEKVAPSKHLYKIIDKFINRVENSLVEKKKKISREKLQRFKENIELFKKDYEKWKKNFDNYTEKTH</sequence>
<evidence type="ECO:0000256" key="2">
    <source>
        <dbReference type="SAM" id="Coils"/>
    </source>
</evidence>
<name>A0A834XTE3_APHGI</name>
<dbReference type="InterPro" id="IPR051114">
    <property type="entry name" value="Mito_RNA_Proc_CCM1"/>
</dbReference>
<dbReference type="GO" id="GO:0003729">
    <property type="term" value="F:mRNA binding"/>
    <property type="evidence" value="ECO:0007669"/>
    <property type="project" value="TreeGrafter"/>
</dbReference>